<organism evidence="6 7">
    <name type="scientific">Sphagnum troendelagicum</name>
    <dbReference type="NCBI Taxonomy" id="128251"/>
    <lineage>
        <taxon>Eukaryota</taxon>
        <taxon>Viridiplantae</taxon>
        <taxon>Streptophyta</taxon>
        <taxon>Embryophyta</taxon>
        <taxon>Bryophyta</taxon>
        <taxon>Sphagnophytina</taxon>
        <taxon>Sphagnopsida</taxon>
        <taxon>Sphagnales</taxon>
        <taxon>Sphagnaceae</taxon>
        <taxon>Sphagnum</taxon>
    </lineage>
</organism>
<feature type="region of interest" description="Disordered" evidence="3">
    <location>
        <begin position="401"/>
        <end position="438"/>
    </location>
</feature>
<feature type="domain" description="START" evidence="5">
    <location>
        <begin position="195"/>
        <end position="375"/>
    </location>
</feature>
<dbReference type="InterPro" id="IPR023393">
    <property type="entry name" value="START-like_dom_sf"/>
</dbReference>
<accession>A0ABP0TYW6</accession>
<sequence length="767" mass="86263">MENSSMEVVCGAHMEGWLYLIQTTRLMMTQPRQRYFMLVGSRALYYKEKPAHRDEAPIKSGLIDPCTRVKDHGRESFHGLVLFTFIIYDSYNNSDKLRFGARSPEEAAKWIQAFKDAADHAQPPGNNISFVPSGGRRRIPFRLTGMRGNGLVRDTSGGKDHLYHEDSTILADLPDWTGSLPSRDASPDVIADSPWQIFGCKNGLRLFRESTDQQGLSSKIQGEDSAALMAVGVVHAACESVFATVMALGPSRAEWDFCFLRGRVIEHIDGHSDVIHKQFNRYWTPWRMKPRDLVIHRYWRREDDGSYVILYRSVTHQKCPPRQKFVRAWLKSGGYVISPLLPQGGNLQRCLVKHVLTVDWKHWNTCWSPACDKDITLHVLERVASIREMYKVKPADYKPISTPVETERRKVKGGKPSYEDGQFDAKKGKQHGNALRDDHVEPKVSTFLQLADDEFYDVPEDSSWEQDHDAELESQSVQNESEGTSDEDKSGGLSKFSAAATIVKRLQAAAQKRTQQGPDEDVIDSLFKEGSLPKCSILNTTSCVSSADASTFLIRGKQYLRDHKKVVAKEPIMQFVAADWLKSGKREDHLASRTSNLVQRFVANQTMDGKLEDPFFFIVNLQVPGTTCYSLVLYYMSTCPLSDSPLLENFVNGDNRFRNSRFKLIPNIAKGSWIVKQSVGKTACLIGEALEISYYNGTNYLELDVDIGSSSVARGVVNLVVGYLSKLVIELAFLIQASTEEELPEYLLGTCRLINLDVAKAVPTHPG</sequence>
<dbReference type="SUPFAM" id="SSF55961">
    <property type="entry name" value="Bet v1-like"/>
    <property type="match status" value="1"/>
</dbReference>
<proteinExistence type="predicted"/>
<dbReference type="Proteomes" id="UP001497512">
    <property type="component" value="Chromosome 17"/>
</dbReference>
<evidence type="ECO:0000313" key="7">
    <source>
        <dbReference type="Proteomes" id="UP001497512"/>
    </source>
</evidence>
<evidence type="ECO:0008006" key="8">
    <source>
        <dbReference type="Google" id="ProtNLM"/>
    </source>
</evidence>
<evidence type="ECO:0000256" key="3">
    <source>
        <dbReference type="SAM" id="MobiDB-lite"/>
    </source>
</evidence>
<dbReference type="Pfam" id="PF01852">
    <property type="entry name" value="START"/>
    <property type="match status" value="1"/>
</dbReference>
<comment type="subcellular location">
    <subcellularLocation>
        <location evidence="1">Endoplasmic reticulum</location>
    </subcellularLocation>
</comment>
<feature type="region of interest" description="Disordered" evidence="3">
    <location>
        <begin position="460"/>
        <end position="492"/>
    </location>
</feature>
<dbReference type="SMART" id="SM00234">
    <property type="entry name" value="START"/>
    <property type="match status" value="1"/>
</dbReference>
<reference evidence="6" key="1">
    <citation type="submission" date="2024-02" db="EMBL/GenBank/DDBJ databases">
        <authorList>
            <consortium name="ELIXIR-Norway"/>
            <consortium name="Elixir Norway"/>
        </authorList>
    </citation>
    <scope>NUCLEOTIDE SEQUENCE</scope>
</reference>
<evidence type="ECO:0000256" key="2">
    <source>
        <dbReference type="ARBA" id="ARBA00022824"/>
    </source>
</evidence>
<evidence type="ECO:0000256" key="1">
    <source>
        <dbReference type="ARBA" id="ARBA00004240"/>
    </source>
</evidence>
<dbReference type="Gene3D" id="2.30.29.30">
    <property type="entry name" value="Pleckstrin-homology domain (PH domain)/Phosphotyrosine-binding domain (PTB)"/>
    <property type="match status" value="1"/>
</dbReference>
<gene>
    <name evidence="6" type="ORF">CSSPTR1EN2_LOCUS9289</name>
</gene>
<dbReference type="InterPro" id="IPR002913">
    <property type="entry name" value="START_lipid-bd_dom"/>
</dbReference>
<dbReference type="EMBL" id="OZ019909">
    <property type="protein sequence ID" value="CAK9208649.1"/>
    <property type="molecule type" value="Genomic_DNA"/>
</dbReference>
<dbReference type="InterPro" id="IPR001849">
    <property type="entry name" value="PH_domain"/>
</dbReference>
<evidence type="ECO:0000313" key="6">
    <source>
        <dbReference type="EMBL" id="CAK9208649.1"/>
    </source>
</evidence>
<dbReference type="SMART" id="SM00233">
    <property type="entry name" value="PH"/>
    <property type="match status" value="1"/>
</dbReference>
<dbReference type="InterPro" id="IPR011993">
    <property type="entry name" value="PH-like_dom_sf"/>
</dbReference>
<dbReference type="PROSITE" id="PS50848">
    <property type="entry name" value="START"/>
    <property type="match status" value="1"/>
</dbReference>
<name>A0ABP0TYW6_9BRYO</name>
<dbReference type="SUPFAM" id="SSF50729">
    <property type="entry name" value="PH domain-like"/>
    <property type="match status" value="1"/>
</dbReference>
<feature type="compositionally biased region" description="Polar residues" evidence="3">
    <location>
        <begin position="473"/>
        <end position="482"/>
    </location>
</feature>
<dbReference type="PANTHER" id="PTHR12136:SF41">
    <property type="entry name" value="PLECKSTRIN HOMOLOGY (PH) AND LIPID-BINDING START DOMAINS-CONTAINING PROTEIN"/>
    <property type="match status" value="1"/>
</dbReference>
<dbReference type="CDD" id="cd00177">
    <property type="entry name" value="START"/>
    <property type="match status" value="1"/>
</dbReference>
<protein>
    <recommendedName>
        <fullName evidence="8">Pleckstrin homology domain-containing protein</fullName>
    </recommendedName>
</protein>
<feature type="domain" description="PH" evidence="4">
    <location>
        <begin position="11"/>
        <end position="119"/>
    </location>
</feature>
<keyword evidence="2" id="KW-0256">Endoplasmic reticulum</keyword>
<dbReference type="Gene3D" id="3.30.530.20">
    <property type="match status" value="1"/>
</dbReference>
<dbReference type="InterPro" id="IPR009769">
    <property type="entry name" value="EDR2_C"/>
</dbReference>
<dbReference type="InterPro" id="IPR045096">
    <property type="entry name" value="EDR2-like"/>
</dbReference>
<dbReference type="Pfam" id="PF00169">
    <property type="entry name" value="PH"/>
    <property type="match status" value="1"/>
</dbReference>
<dbReference type="PROSITE" id="PS50003">
    <property type="entry name" value="PH_DOMAIN"/>
    <property type="match status" value="1"/>
</dbReference>
<evidence type="ECO:0000259" key="4">
    <source>
        <dbReference type="PROSITE" id="PS50003"/>
    </source>
</evidence>
<dbReference type="PANTHER" id="PTHR12136">
    <property type="entry name" value="ENHANCED DISEASE RESISTANCE-RELATED"/>
    <property type="match status" value="1"/>
</dbReference>
<evidence type="ECO:0000259" key="5">
    <source>
        <dbReference type="PROSITE" id="PS50848"/>
    </source>
</evidence>
<keyword evidence="7" id="KW-1185">Reference proteome</keyword>
<dbReference type="Pfam" id="PF07059">
    <property type="entry name" value="EDR2_C"/>
    <property type="match status" value="1"/>
</dbReference>
<dbReference type="CDD" id="cd00821">
    <property type="entry name" value="PH"/>
    <property type="match status" value="1"/>
</dbReference>